<evidence type="ECO:0000313" key="3">
    <source>
        <dbReference type="Proteomes" id="UP001175271"/>
    </source>
</evidence>
<sequence>MRDGKTHRQLYRCSVACSHSVLTAECRSVHAMSPDHPKTQKNGDDGDEEAGGYEACPEMTPEQLAKIAEESEK</sequence>
<gene>
    <name evidence="2" type="ORF">QR680_015402</name>
</gene>
<protein>
    <submittedName>
        <fullName evidence="2">Uncharacterized protein</fullName>
    </submittedName>
</protein>
<organism evidence="2 3">
    <name type="scientific">Steinernema hermaphroditum</name>
    <dbReference type="NCBI Taxonomy" id="289476"/>
    <lineage>
        <taxon>Eukaryota</taxon>
        <taxon>Metazoa</taxon>
        <taxon>Ecdysozoa</taxon>
        <taxon>Nematoda</taxon>
        <taxon>Chromadorea</taxon>
        <taxon>Rhabditida</taxon>
        <taxon>Tylenchina</taxon>
        <taxon>Panagrolaimomorpha</taxon>
        <taxon>Strongyloidoidea</taxon>
        <taxon>Steinernematidae</taxon>
        <taxon>Steinernema</taxon>
    </lineage>
</organism>
<dbReference type="AlphaFoldDB" id="A0AA39H8H0"/>
<accession>A0AA39H8H0</accession>
<keyword evidence="3" id="KW-1185">Reference proteome</keyword>
<proteinExistence type="predicted"/>
<evidence type="ECO:0000256" key="1">
    <source>
        <dbReference type="SAM" id="MobiDB-lite"/>
    </source>
</evidence>
<dbReference type="Proteomes" id="UP001175271">
    <property type="component" value="Unassembled WGS sequence"/>
</dbReference>
<dbReference type="EMBL" id="JAUCMV010000004">
    <property type="protein sequence ID" value="KAK0400694.1"/>
    <property type="molecule type" value="Genomic_DNA"/>
</dbReference>
<feature type="region of interest" description="Disordered" evidence="1">
    <location>
        <begin position="30"/>
        <end position="60"/>
    </location>
</feature>
<feature type="compositionally biased region" description="Basic and acidic residues" evidence="1">
    <location>
        <begin position="33"/>
        <end position="44"/>
    </location>
</feature>
<comment type="caution">
    <text evidence="2">The sequence shown here is derived from an EMBL/GenBank/DDBJ whole genome shotgun (WGS) entry which is preliminary data.</text>
</comment>
<evidence type="ECO:0000313" key="2">
    <source>
        <dbReference type="EMBL" id="KAK0400694.1"/>
    </source>
</evidence>
<name>A0AA39H8H0_9BILA</name>
<reference evidence="2" key="1">
    <citation type="submission" date="2023-06" db="EMBL/GenBank/DDBJ databases">
        <title>Genomic analysis of the entomopathogenic nematode Steinernema hermaphroditum.</title>
        <authorList>
            <person name="Schwarz E.M."/>
            <person name="Heppert J.K."/>
            <person name="Baniya A."/>
            <person name="Schwartz H.T."/>
            <person name="Tan C.-H."/>
            <person name="Antoshechkin I."/>
            <person name="Sternberg P.W."/>
            <person name="Goodrich-Blair H."/>
            <person name="Dillman A.R."/>
        </authorList>
    </citation>
    <scope>NUCLEOTIDE SEQUENCE</scope>
    <source>
        <strain evidence="2">PS9179</strain>
        <tissue evidence="2">Whole animal</tissue>
    </source>
</reference>